<proteinExistence type="predicted"/>
<sequence length="95" mass="10636">MDKENISGKQAIALSYDEEKFTAPKVVAKGKGYVAENIIQAAKQNAVPIYQNKTLSAMLMAVDLDREIPPELYKAIAEVLAYVYRMDQKAKPKLF</sequence>
<reference evidence="1" key="1">
    <citation type="submission" date="2023-03" db="EMBL/GenBank/DDBJ databases">
        <title>Selenobaculum gbiensis gen. nov. sp. nov., a new bacterium isolated from the gut microbiota of IBD patient.</title>
        <authorList>
            <person name="Yeo S."/>
            <person name="Park H."/>
            <person name="Huh C.S."/>
        </authorList>
    </citation>
    <scope>NUCLEOTIDE SEQUENCE</scope>
    <source>
        <strain evidence="1">ICN-92133</strain>
    </source>
</reference>
<dbReference type="RefSeq" id="WP_147668379.1">
    <property type="nucleotide sequence ID" value="NZ_CP120678.1"/>
</dbReference>
<accession>A0A9Y2EUH4</accession>
<dbReference type="Gene3D" id="3.40.1690.10">
    <property type="entry name" value="secretion proteins EscU"/>
    <property type="match status" value="1"/>
</dbReference>
<dbReference type="GO" id="GO:0005886">
    <property type="term" value="C:plasma membrane"/>
    <property type="evidence" value="ECO:0007669"/>
    <property type="project" value="TreeGrafter"/>
</dbReference>
<evidence type="ECO:0000313" key="1">
    <source>
        <dbReference type="EMBL" id="WIW71825.1"/>
    </source>
</evidence>
<dbReference type="AlphaFoldDB" id="A0A9Y2EUH4"/>
<dbReference type="InterPro" id="IPR029025">
    <property type="entry name" value="T3SS_substrate_exporter_C"/>
</dbReference>
<dbReference type="Pfam" id="PF01312">
    <property type="entry name" value="Bac_export_2"/>
    <property type="match status" value="1"/>
</dbReference>
<dbReference type="InterPro" id="IPR006135">
    <property type="entry name" value="T3SS_substrate_exporter"/>
</dbReference>
<dbReference type="PANTHER" id="PTHR30531">
    <property type="entry name" value="FLAGELLAR BIOSYNTHETIC PROTEIN FLHB"/>
    <property type="match status" value="1"/>
</dbReference>
<protein>
    <submittedName>
        <fullName evidence="1">EscU/YscU/HrcU family type III secretion system export apparatus switch protein</fullName>
    </submittedName>
</protein>
<dbReference type="EMBL" id="CP120678">
    <property type="protein sequence ID" value="WIW71825.1"/>
    <property type="molecule type" value="Genomic_DNA"/>
</dbReference>
<dbReference type="KEGG" id="sgbi:P3F81_05905"/>
<dbReference type="SUPFAM" id="SSF160544">
    <property type="entry name" value="EscU C-terminal domain-like"/>
    <property type="match status" value="1"/>
</dbReference>
<name>A0A9Y2EUH4_9FIRM</name>
<dbReference type="Proteomes" id="UP001243623">
    <property type="component" value="Chromosome"/>
</dbReference>
<keyword evidence="2" id="KW-1185">Reference proteome</keyword>
<dbReference type="PANTHER" id="PTHR30531:SF12">
    <property type="entry name" value="FLAGELLAR BIOSYNTHETIC PROTEIN FLHB"/>
    <property type="match status" value="1"/>
</dbReference>
<evidence type="ECO:0000313" key="2">
    <source>
        <dbReference type="Proteomes" id="UP001243623"/>
    </source>
</evidence>
<dbReference type="GO" id="GO:0009306">
    <property type="term" value="P:protein secretion"/>
    <property type="evidence" value="ECO:0007669"/>
    <property type="project" value="InterPro"/>
</dbReference>
<organism evidence="1 2">
    <name type="scientific">Selenobaculum gibii</name>
    <dbReference type="NCBI Taxonomy" id="3054208"/>
    <lineage>
        <taxon>Bacteria</taxon>
        <taxon>Bacillati</taxon>
        <taxon>Bacillota</taxon>
        <taxon>Negativicutes</taxon>
        <taxon>Selenomonadales</taxon>
        <taxon>Selenomonadaceae</taxon>
        <taxon>Selenobaculum</taxon>
    </lineage>
</organism>
<gene>
    <name evidence="1" type="ORF">P3F81_05905</name>
</gene>